<evidence type="ECO:0000313" key="4">
    <source>
        <dbReference type="Proteomes" id="UP000008281"/>
    </source>
</evidence>
<evidence type="ECO:0000313" key="3">
    <source>
        <dbReference type="EMBL" id="EFP12471.1"/>
    </source>
</evidence>
<dbReference type="InterPro" id="IPR011009">
    <property type="entry name" value="Kinase-like_dom_sf"/>
</dbReference>
<proteinExistence type="predicted"/>
<accession>E3LVT4</accession>
<dbReference type="OrthoDB" id="2687620at2759"/>
<dbReference type="InParanoid" id="E3LVT4"/>
<gene>
    <name evidence="3" type="ORF">CRE_29787</name>
</gene>
<dbReference type="Gene3D" id="1.10.510.10">
    <property type="entry name" value="Transferase(Phosphotransferase) domain 1"/>
    <property type="match status" value="1"/>
</dbReference>
<dbReference type="HOGENOM" id="CLU_019279_2_5_1"/>
<dbReference type="InterPro" id="IPR050235">
    <property type="entry name" value="CK1_Ser-Thr_kinase"/>
</dbReference>
<dbReference type="FunCoup" id="E3LVT4">
    <property type="interactions" value="137"/>
</dbReference>
<sequence length="332" mass="38439">MDKTLDVSNLSPGTQVSYLFKNNFIRFPFQVYKWTIDKKIAQGDFSYIYACNTPNNMPNNKQFALKCESAQSPLQMLKVEAFVLQKISKKNSRHFCDIEDIGKFQNIHYIVMHMVGRALVDYIKTSSTGTISVNCALSVGIQIVEALEDLHMCGYIHRDLKPSNICFGRKDRGEVGKMFLLSFGIARKYVDSKNQIRKPREHVEFRGTVRYASLNCHQFQELSRKDDLESTLYVLVEMITGYLPWKGLPDVLNVVRVKQQSRQQPGIYQFLKGACPVDELREMMMLIDSYTYFSNPDYTSIYNILRRAMRRNPQPEHPYDWEQGGTNSLCDL</sequence>
<name>E3LVT4_CAERE</name>
<dbReference type="Proteomes" id="UP000008281">
    <property type="component" value="Unassembled WGS sequence"/>
</dbReference>
<dbReference type="GO" id="GO:0004674">
    <property type="term" value="F:protein serine/threonine kinase activity"/>
    <property type="evidence" value="ECO:0007669"/>
    <property type="project" value="UniProtKB-EC"/>
</dbReference>
<dbReference type="PROSITE" id="PS50011">
    <property type="entry name" value="PROTEIN_KINASE_DOM"/>
    <property type="match status" value="1"/>
</dbReference>
<dbReference type="InterPro" id="IPR008271">
    <property type="entry name" value="Ser/Thr_kinase_AS"/>
</dbReference>
<dbReference type="InterPro" id="IPR000719">
    <property type="entry name" value="Prot_kinase_dom"/>
</dbReference>
<dbReference type="OMA" id="EMVIITR"/>
<dbReference type="eggNOG" id="KOG1164">
    <property type="taxonomic scope" value="Eukaryota"/>
</dbReference>
<dbReference type="PROSITE" id="PS00108">
    <property type="entry name" value="PROTEIN_KINASE_ST"/>
    <property type="match status" value="1"/>
</dbReference>
<dbReference type="AlphaFoldDB" id="E3LVT4"/>
<evidence type="ECO:0000259" key="2">
    <source>
        <dbReference type="PROSITE" id="PS50011"/>
    </source>
</evidence>
<dbReference type="FunFam" id="1.10.510.10:FF:000854">
    <property type="entry name" value="Protein CBG12201"/>
    <property type="match status" value="1"/>
</dbReference>
<dbReference type="GO" id="GO:0005524">
    <property type="term" value="F:ATP binding"/>
    <property type="evidence" value="ECO:0007669"/>
    <property type="project" value="InterPro"/>
</dbReference>
<evidence type="ECO:0000256" key="1">
    <source>
        <dbReference type="ARBA" id="ARBA00012513"/>
    </source>
</evidence>
<dbReference type="PANTHER" id="PTHR11909">
    <property type="entry name" value="CASEIN KINASE-RELATED"/>
    <property type="match status" value="1"/>
</dbReference>
<keyword evidence="4" id="KW-1185">Reference proteome</keyword>
<dbReference type="EC" id="2.7.11.1" evidence="1"/>
<dbReference type="SMART" id="SM00220">
    <property type="entry name" value="S_TKc"/>
    <property type="match status" value="1"/>
</dbReference>
<reference evidence="3" key="1">
    <citation type="submission" date="2007-07" db="EMBL/GenBank/DDBJ databases">
        <title>PCAP assembly of the Caenorhabditis remanei genome.</title>
        <authorList>
            <consortium name="The Caenorhabditis remanei Sequencing Consortium"/>
            <person name="Wilson R.K."/>
        </authorList>
    </citation>
    <scope>NUCLEOTIDE SEQUENCE [LARGE SCALE GENOMIC DNA]</scope>
    <source>
        <strain evidence="3">PB4641</strain>
    </source>
</reference>
<dbReference type="Pfam" id="PF00069">
    <property type="entry name" value="Pkinase"/>
    <property type="match status" value="1"/>
</dbReference>
<protein>
    <recommendedName>
        <fullName evidence="1">non-specific serine/threonine protein kinase</fullName>
        <ecNumber evidence="1">2.7.11.1</ecNumber>
    </recommendedName>
</protein>
<dbReference type="STRING" id="31234.E3LVT4"/>
<dbReference type="EMBL" id="DS268416">
    <property type="protein sequence ID" value="EFP12471.1"/>
    <property type="molecule type" value="Genomic_DNA"/>
</dbReference>
<dbReference type="SUPFAM" id="SSF56112">
    <property type="entry name" value="Protein kinase-like (PK-like)"/>
    <property type="match status" value="1"/>
</dbReference>
<organism evidence="4">
    <name type="scientific">Caenorhabditis remanei</name>
    <name type="common">Caenorhabditis vulgaris</name>
    <dbReference type="NCBI Taxonomy" id="31234"/>
    <lineage>
        <taxon>Eukaryota</taxon>
        <taxon>Metazoa</taxon>
        <taxon>Ecdysozoa</taxon>
        <taxon>Nematoda</taxon>
        <taxon>Chromadorea</taxon>
        <taxon>Rhabditida</taxon>
        <taxon>Rhabditina</taxon>
        <taxon>Rhabditomorpha</taxon>
        <taxon>Rhabditoidea</taxon>
        <taxon>Rhabditidae</taxon>
        <taxon>Peloderinae</taxon>
        <taxon>Caenorhabditis</taxon>
    </lineage>
</organism>
<feature type="domain" description="Protein kinase" evidence="2">
    <location>
        <begin position="34"/>
        <end position="332"/>
    </location>
</feature>